<dbReference type="PANTHER" id="PTHR47079:SF1">
    <property type="entry name" value="REGULATOR OF G-PROTEIN SIGNALING PROTEIN-LIKE"/>
    <property type="match status" value="1"/>
</dbReference>
<reference evidence="2 3" key="1">
    <citation type="submission" date="2014-04" db="EMBL/GenBank/DDBJ databases">
        <title>Genome evolution of avian class.</title>
        <authorList>
            <person name="Zhang G."/>
            <person name="Li C."/>
        </authorList>
    </citation>
    <scope>NUCLEOTIDE SEQUENCE [LARGE SCALE GENOMIC DNA]</scope>
    <source>
        <strain evidence="2">BGI_N308</strain>
    </source>
</reference>
<dbReference type="InterPro" id="IPR036305">
    <property type="entry name" value="RGS_sf"/>
</dbReference>
<feature type="non-terminal residue" evidence="2">
    <location>
        <position position="545"/>
    </location>
</feature>
<evidence type="ECO:0000313" key="3">
    <source>
        <dbReference type="Proteomes" id="UP000053584"/>
    </source>
</evidence>
<gene>
    <name evidence="2" type="ORF">N308_02209</name>
</gene>
<feature type="region of interest" description="Disordered" evidence="1">
    <location>
        <begin position="339"/>
        <end position="366"/>
    </location>
</feature>
<evidence type="ECO:0000256" key="1">
    <source>
        <dbReference type="SAM" id="MobiDB-lite"/>
    </source>
</evidence>
<dbReference type="Proteomes" id="UP000053584">
    <property type="component" value="Unassembled WGS sequence"/>
</dbReference>
<dbReference type="AlphaFoldDB" id="A0A093HKW8"/>
<proteinExistence type="predicted"/>
<dbReference type="PANTHER" id="PTHR47079">
    <property type="entry name" value="REGULATOR OF G-PROTEIN SIGNALING PROTEIN-LIKE"/>
    <property type="match status" value="1"/>
</dbReference>
<dbReference type="EMBL" id="KL206226">
    <property type="protein sequence ID" value="KFV80100.1"/>
    <property type="molecule type" value="Genomic_DNA"/>
</dbReference>
<accession>A0A093HKW8</accession>
<protein>
    <submittedName>
        <fullName evidence="2">Regulator of G-protein signaling protein-like</fullName>
    </submittedName>
</protein>
<evidence type="ECO:0000313" key="2">
    <source>
        <dbReference type="EMBL" id="KFV80100.1"/>
    </source>
</evidence>
<organism evidence="2 3">
    <name type="scientific">Struthio camelus australis</name>
    <dbReference type="NCBI Taxonomy" id="441894"/>
    <lineage>
        <taxon>Eukaryota</taxon>
        <taxon>Metazoa</taxon>
        <taxon>Chordata</taxon>
        <taxon>Craniata</taxon>
        <taxon>Vertebrata</taxon>
        <taxon>Euteleostomi</taxon>
        <taxon>Archelosauria</taxon>
        <taxon>Archosauria</taxon>
        <taxon>Dinosauria</taxon>
        <taxon>Saurischia</taxon>
        <taxon>Theropoda</taxon>
        <taxon>Coelurosauria</taxon>
        <taxon>Aves</taxon>
        <taxon>Palaeognathae</taxon>
        <taxon>Struthioniformes</taxon>
        <taxon>Struthionidae</taxon>
        <taxon>Struthio</taxon>
    </lineage>
</organism>
<dbReference type="STRING" id="441894.ENSSCUP00000007325"/>
<feature type="non-terminal residue" evidence="2">
    <location>
        <position position="1"/>
    </location>
</feature>
<name>A0A093HKW8_STRCA</name>
<dbReference type="InterPro" id="IPR053282">
    <property type="entry name" value="RGS_domain-containing"/>
</dbReference>
<keyword evidence="3" id="KW-1185">Reference proteome</keyword>
<sequence length="545" mass="61931">PPLATIASTNMGVLLQDDVFVDFFNTFLNLPIFGQTPIYISSTGQWDLWPELPSHLDPSLPGLLTWLEKHRLPHFCKSSLCLHFVLCQKLLSFIRSEEAAKLLNWQSADQWLLEKCISGSRGMWRFRAFIQGLAGEELTKFWLTTERILGLDKSDVTQRKLYLSLLHALKATHLREGSRVTALCSKPTVQRITEWHMQPVSTGRETLGKMQTLALLKIQNYWLPNFFIHCKLSMEKEKSCWPLLQEYRERLQADAQQPTGSCSDLFTMHIKKSQALSGPYCSRKAKEEMWTLIKGGKGTQEMTMLRSLEGQSERKSGPARSLCSSDTEKSYLSENALGLISQQSEPPANTAFEDKGGETSPKSSCPDIEHFLQQEELCEEQLLSNVHFSTPVVQLPSLLGLKRPVKSSSPFSLLAWALSAEGCAGQPFREFLKRRERPVETHLLDLWHDLEDFLCVVLGSSGEGSFFLRHLIGVRICKTYLGKGSVQYLPLETRTLRNLQDHLPSGEVTPWIFKAQEEICKVLGFFYDEFLAEDDETFLQFMVKG</sequence>
<dbReference type="SUPFAM" id="SSF48097">
    <property type="entry name" value="Regulator of G-protein signaling, RGS"/>
    <property type="match status" value="2"/>
</dbReference>